<sequence>MCVRTFTRWTCAECRKFFKQEQKESMCAEAGKKKPPVIGACGRINGADVSIYDVFCPPCQKKADKLLEEEKKKRAAKT</sequence>
<evidence type="ECO:0000313" key="1">
    <source>
        <dbReference type="EMBL" id="UPK92882.1"/>
    </source>
</evidence>
<protein>
    <submittedName>
        <fullName evidence="1">Uncharacterized protein</fullName>
    </submittedName>
</protein>
<gene>
    <name evidence="1" type="ORF">LCI18_003817</name>
</gene>
<proteinExistence type="predicted"/>
<dbReference type="EMBL" id="CP090032">
    <property type="protein sequence ID" value="UPK92882.1"/>
    <property type="molecule type" value="Genomic_DNA"/>
</dbReference>
<reference evidence="1" key="1">
    <citation type="submission" date="2021-11" db="EMBL/GenBank/DDBJ databases">
        <title>Fusarium solani-melongenae Genome sequencing and assembly.</title>
        <authorList>
            <person name="Xie S."/>
            <person name="Huang L."/>
            <person name="Zhang X."/>
        </authorList>
    </citation>
    <scope>NUCLEOTIDE SEQUENCE</scope>
    <source>
        <strain evidence="1">CRI 24-3</strain>
    </source>
</reference>
<dbReference type="Proteomes" id="UP000830768">
    <property type="component" value="Chromosome 3"/>
</dbReference>
<evidence type="ECO:0000313" key="2">
    <source>
        <dbReference type="Proteomes" id="UP000830768"/>
    </source>
</evidence>
<accession>A0ACD3YVA3</accession>
<organism evidence="1 2">
    <name type="scientific">Fusarium solani subsp. cucurbitae</name>
    <name type="common">Neocosmosporum cucurbitae</name>
    <dbReference type="NCBI Taxonomy" id="2747967"/>
    <lineage>
        <taxon>Eukaryota</taxon>
        <taxon>Fungi</taxon>
        <taxon>Dikarya</taxon>
        <taxon>Ascomycota</taxon>
        <taxon>Pezizomycotina</taxon>
        <taxon>Sordariomycetes</taxon>
        <taxon>Hypocreomycetidae</taxon>
        <taxon>Hypocreales</taxon>
        <taxon>Nectriaceae</taxon>
        <taxon>Fusarium</taxon>
        <taxon>Fusarium solani species complex</taxon>
    </lineage>
</organism>
<keyword evidence="2" id="KW-1185">Reference proteome</keyword>
<name>A0ACD3YVA3_FUSSC</name>